<dbReference type="SUPFAM" id="SSF49464">
    <property type="entry name" value="Carboxypeptidase regulatory domain-like"/>
    <property type="match status" value="1"/>
</dbReference>
<protein>
    <recommendedName>
        <fullName evidence="2">Peptidase C1A papain C-terminal domain-containing protein</fullName>
    </recommendedName>
</protein>
<accession>A0A1V1P3Z6</accession>
<dbReference type="EMBL" id="ATBP01000621">
    <property type="protein sequence ID" value="ETR69531.1"/>
    <property type="molecule type" value="Genomic_DNA"/>
</dbReference>
<dbReference type="GO" id="GO:0006508">
    <property type="term" value="P:proteolysis"/>
    <property type="evidence" value="ECO:0007669"/>
    <property type="project" value="InterPro"/>
</dbReference>
<dbReference type="InterPro" id="IPR038765">
    <property type="entry name" value="Papain-like_cys_pep_sf"/>
</dbReference>
<dbReference type="InterPro" id="IPR018247">
    <property type="entry name" value="EF_Hand_1_Ca_BS"/>
</dbReference>
<dbReference type="Gene3D" id="2.60.40.10">
    <property type="entry name" value="Immunoglobulins"/>
    <property type="match status" value="1"/>
</dbReference>
<comment type="similarity">
    <text evidence="1">Belongs to the peptidase C1 family.</text>
</comment>
<evidence type="ECO:0000256" key="1">
    <source>
        <dbReference type="ARBA" id="ARBA00008455"/>
    </source>
</evidence>
<dbReference type="InterPro" id="IPR000668">
    <property type="entry name" value="Peptidase_C1A_C"/>
</dbReference>
<dbReference type="InterPro" id="IPR025660">
    <property type="entry name" value="Pept_his_AS"/>
</dbReference>
<gene>
    <name evidence="3" type="ORF">OMM_03881</name>
</gene>
<evidence type="ECO:0000313" key="4">
    <source>
        <dbReference type="Proteomes" id="UP000189670"/>
    </source>
</evidence>
<dbReference type="InterPro" id="IPR039417">
    <property type="entry name" value="Peptidase_C1A_papain-like"/>
</dbReference>
<dbReference type="CDD" id="cd02248">
    <property type="entry name" value="Peptidase_C1A"/>
    <property type="match status" value="1"/>
</dbReference>
<name>A0A1V1P3Z6_9BACT</name>
<dbReference type="SMART" id="SM00645">
    <property type="entry name" value="Pept_C1"/>
    <property type="match status" value="1"/>
</dbReference>
<comment type="caution">
    <text evidence="3">The sequence shown here is derived from an EMBL/GenBank/DDBJ whole genome shotgun (WGS) entry which is preliminary data.</text>
</comment>
<organism evidence="3 4">
    <name type="scientific">Candidatus Magnetoglobus multicellularis str. Araruama</name>
    <dbReference type="NCBI Taxonomy" id="890399"/>
    <lineage>
        <taxon>Bacteria</taxon>
        <taxon>Pseudomonadati</taxon>
        <taxon>Thermodesulfobacteriota</taxon>
        <taxon>Desulfobacteria</taxon>
        <taxon>Desulfobacterales</taxon>
        <taxon>Desulfobacteraceae</taxon>
        <taxon>Candidatus Magnetoglobus</taxon>
    </lineage>
</organism>
<dbReference type="GO" id="GO:0008234">
    <property type="term" value="F:cysteine-type peptidase activity"/>
    <property type="evidence" value="ECO:0007669"/>
    <property type="project" value="InterPro"/>
</dbReference>
<dbReference type="CDD" id="cd14948">
    <property type="entry name" value="BACON"/>
    <property type="match status" value="1"/>
</dbReference>
<dbReference type="InterPro" id="IPR000169">
    <property type="entry name" value="Pept_cys_AS"/>
</dbReference>
<dbReference type="InterPro" id="IPR013783">
    <property type="entry name" value="Ig-like_fold"/>
</dbReference>
<sequence>MRVEPGWSGTLIPEFKGHSFTPENRIYQQLMTDQIEQNFEASVILYTITGIIKDSENNQGVSNIRLRYGLAGSAVTTNDQGMFSIVVPFGWSGTITPENIGYEFTPQSMTIDNIHDDLDSNVFSANPTHQPQIMVSPLSLIFQKSGTKKSLKSKHNPTPRLPYDYGTGLIVPNEVEKYWETHTPNRSYRKRRNLPNQKDWSVYDSPVKDQGRCGSCWAFTGVALLENFANQAGLIESIDLSEQSLVSCVYQEAKRYGCEGGWYFDAFNYVKKQKIPSESCFPYESQNGQCNSRCETPDYEIMLNNFTPAQGLWRYDFNIDDLKGALQDGPLCIAMAVPNDFYRYSGGIFDYQGLSIIGVSHAVLLVGYDDTLQCFKAKNSWGTDWGEDGYFRIAYNDTEDINFGAYAGTATGVMKDNQGQNVIISNTGTGNLEIQRIFSDSTWLGFEMSDDSAIEPDHQREISVYVKDWSQISGMDHTAILTINSNDINNNITKINVKAMITAQSNRPELSVSPPFESENYVENEKMIVIISNYDETEQTFSLTNLGDSDMEWELQSDSEWLKIISNTSGVNSSVVELEYPVNTGVKVRTGSIIVTALGAINSPQTVKIRQACLPFPDLNNDDILSMTDIVQMLKVLSGMPIDTEYYFPVKIQDTILSLYRLAQKEMSTK</sequence>
<dbReference type="PANTHER" id="PTHR12411">
    <property type="entry name" value="CYSTEINE PROTEASE FAMILY C1-RELATED"/>
    <property type="match status" value="1"/>
</dbReference>
<dbReference type="Proteomes" id="UP000189670">
    <property type="component" value="Unassembled WGS sequence"/>
</dbReference>
<dbReference type="AlphaFoldDB" id="A0A1V1P3Z6"/>
<dbReference type="Pfam" id="PF00112">
    <property type="entry name" value="Peptidase_C1"/>
    <property type="match status" value="1"/>
</dbReference>
<proteinExistence type="inferred from homology"/>
<evidence type="ECO:0000259" key="2">
    <source>
        <dbReference type="SMART" id="SM00645"/>
    </source>
</evidence>
<dbReference type="PROSITE" id="PS00139">
    <property type="entry name" value="THIOL_PROTEASE_CYS"/>
    <property type="match status" value="1"/>
</dbReference>
<evidence type="ECO:0000313" key="3">
    <source>
        <dbReference type="EMBL" id="ETR69531.1"/>
    </source>
</evidence>
<reference evidence="4" key="1">
    <citation type="submission" date="2012-11" db="EMBL/GenBank/DDBJ databases">
        <authorList>
            <person name="Lucero-Rivera Y.E."/>
            <person name="Tovar-Ramirez D."/>
        </authorList>
    </citation>
    <scope>NUCLEOTIDE SEQUENCE [LARGE SCALE GENOMIC DNA]</scope>
    <source>
        <strain evidence="4">Araruama</strain>
    </source>
</reference>
<dbReference type="InterPro" id="IPR024361">
    <property type="entry name" value="BACON"/>
</dbReference>
<dbReference type="Gene3D" id="3.90.70.10">
    <property type="entry name" value="Cysteine proteinases"/>
    <property type="match status" value="1"/>
</dbReference>
<dbReference type="SUPFAM" id="SSF54001">
    <property type="entry name" value="Cysteine proteinases"/>
    <property type="match status" value="1"/>
</dbReference>
<dbReference type="InterPro" id="IPR013128">
    <property type="entry name" value="Peptidase_C1A"/>
</dbReference>
<dbReference type="Pfam" id="PF19190">
    <property type="entry name" value="BACON_2"/>
    <property type="match status" value="1"/>
</dbReference>
<dbReference type="PROSITE" id="PS00018">
    <property type="entry name" value="EF_HAND_1"/>
    <property type="match status" value="1"/>
</dbReference>
<dbReference type="PRINTS" id="PR00705">
    <property type="entry name" value="PAPAIN"/>
</dbReference>
<dbReference type="InterPro" id="IPR008969">
    <property type="entry name" value="CarboxyPept-like_regulatory"/>
</dbReference>
<dbReference type="PROSITE" id="PS00639">
    <property type="entry name" value="THIOL_PROTEASE_HIS"/>
    <property type="match status" value="1"/>
</dbReference>
<feature type="domain" description="Peptidase C1A papain C-terminal" evidence="2">
    <location>
        <begin position="194"/>
        <end position="409"/>
    </location>
</feature>